<keyword evidence="1" id="KW-0436">Ligase</keyword>
<evidence type="ECO:0000313" key="1">
    <source>
        <dbReference type="EMBL" id="CAA9392705.1"/>
    </source>
</evidence>
<protein>
    <submittedName>
        <fullName evidence="1">Argininosuccinate synthase</fullName>
        <ecNumber evidence="1">6.3.4.5</ecNumber>
    </submittedName>
</protein>
<proteinExistence type="predicted"/>
<reference evidence="1" key="1">
    <citation type="submission" date="2020-02" db="EMBL/GenBank/DDBJ databases">
        <authorList>
            <person name="Meier V. D."/>
        </authorList>
    </citation>
    <scope>NUCLEOTIDE SEQUENCE</scope>
    <source>
        <strain evidence="1">AVDCRST_MAG01</strain>
    </source>
</reference>
<sequence>AGRQEGRARLLGGAGHLGLREVAGAAGRRSLRALPGPRAGRT</sequence>
<accession>A0A6J4NMW7</accession>
<dbReference type="EC" id="6.3.4.5" evidence="1"/>
<gene>
    <name evidence="1" type="ORF">AVDCRST_MAG01-01-608</name>
</gene>
<feature type="non-terminal residue" evidence="1">
    <location>
        <position position="42"/>
    </location>
</feature>
<dbReference type="GO" id="GO:0004055">
    <property type="term" value="F:argininosuccinate synthase activity"/>
    <property type="evidence" value="ECO:0007669"/>
    <property type="project" value="UniProtKB-EC"/>
</dbReference>
<dbReference type="EMBL" id="CADCUW010000096">
    <property type="protein sequence ID" value="CAA9392705.1"/>
    <property type="molecule type" value="Genomic_DNA"/>
</dbReference>
<dbReference type="AlphaFoldDB" id="A0A6J4NMW7"/>
<organism evidence="1">
    <name type="scientific">uncultured Rubrobacteraceae bacterium</name>
    <dbReference type="NCBI Taxonomy" id="349277"/>
    <lineage>
        <taxon>Bacteria</taxon>
        <taxon>Bacillati</taxon>
        <taxon>Actinomycetota</taxon>
        <taxon>Rubrobacteria</taxon>
        <taxon>Rubrobacterales</taxon>
        <taxon>Rubrobacteraceae</taxon>
        <taxon>environmental samples</taxon>
    </lineage>
</organism>
<feature type="non-terminal residue" evidence="1">
    <location>
        <position position="1"/>
    </location>
</feature>
<name>A0A6J4NMW7_9ACTN</name>